<protein>
    <recommendedName>
        <fullName evidence="5">Small-conductance mechanosensitive channel</fullName>
    </recommendedName>
</protein>
<gene>
    <name evidence="3" type="ORF">GCM10007100_11610</name>
</gene>
<organism evidence="3 4">
    <name type="scientific">Roseibacillus persicicus</name>
    <dbReference type="NCBI Taxonomy" id="454148"/>
    <lineage>
        <taxon>Bacteria</taxon>
        <taxon>Pseudomonadati</taxon>
        <taxon>Verrucomicrobiota</taxon>
        <taxon>Verrucomicrobiia</taxon>
        <taxon>Verrucomicrobiales</taxon>
        <taxon>Verrucomicrobiaceae</taxon>
        <taxon>Roseibacillus</taxon>
    </lineage>
</organism>
<name>A0A918TIF0_9BACT</name>
<evidence type="ECO:0000256" key="2">
    <source>
        <dbReference type="SAM" id="SignalP"/>
    </source>
</evidence>
<feature type="signal peptide" evidence="2">
    <location>
        <begin position="1"/>
        <end position="17"/>
    </location>
</feature>
<feature type="transmembrane region" description="Helical" evidence="1">
    <location>
        <begin position="285"/>
        <end position="302"/>
    </location>
</feature>
<feature type="transmembrane region" description="Helical" evidence="1">
    <location>
        <begin position="258"/>
        <end position="279"/>
    </location>
</feature>
<sequence>MRRLLLIVLLSVSSVFANNDVDEKTADTLAKLWEVIVDTRSELAEIRKPAAVALSEEETASNEKREAELAARLAGLKKQFDELASGIREEDLQTADEAKLDLKEEFQDVLRPLVKELKKATERPRETEELREREQRLVDQAELAEEALARLSRWGELNGGAGKEIEKLQDLWKARQKDAQGQLAALAVQMEQQNSERGPLLEPVSDAFGKFFKGRGLSLIKAVAALIFTWVALRWLWRMTCRLPLIRRQDHGAFGWRLVELTMVVATVCLAALAALLVLYFSGDWLLLTVFVVFLVGLGWTAKSTVPRTFEQTKMLLNLGPVRKGERLTFEGVPWEVGTIGIYTELRNTELTGGLIRMSIKRLSTLRSRPHDPAEAWFPSKTGDWVLSGGNLGKVVMQTPEYVQLVRLGGARETFATPDFLSMAPVNLSKSFRVKVIFGIDYAHQGIATGEVVEFFKAQLKLRVVDLLEERDHLNTINVEFHAAAASSLDYAILADFKGSAASRYNKIERGIQRICVDICNEKGWVIPFTQVTIHQAGDQ</sequence>
<keyword evidence="2" id="KW-0732">Signal</keyword>
<comment type="caution">
    <text evidence="3">The sequence shown here is derived from an EMBL/GenBank/DDBJ whole genome shotgun (WGS) entry which is preliminary data.</text>
</comment>
<accession>A0A918TIF0</accession>
<evidence type="ECO:0000256" key="1">
    <source>
        <dbReference type="SAM" id="Phobius"/>
    </source>
</evidence>
<keyword evidence="1" id="KW-0472">Membrane</keyword>
<dbReference type="AlphaFoldDB" id="A0A918TIF0"/>
<dbReference type="EMBL" id="BMXI01000004">
    <property type="protein sequence ID" value="GHC47554.1"/>
    <property type="molecule type" value="Genomic_DNA"/>
</dbReference>
<reference evidence="3" key="2">
    <citation type="submission" date="2020-09" db="EMBL/GenBank/DDBJ databases">
        <authorList>
            <person name="Sun Q."/>
            <person name="Kim S."/>
        </authorList>
    </citation>
    <scope>NUCLEOTIDE SEQUENCE</scope>
    <source>
        <strain evidence="3">KCTC 12988</strain>
    </source>
</reference>
<evidence type="ECO:0000313" key="3">
    <source>
        <dbReference type="EMBL" id="GHC47554.1"/>
    </source>
</evidence>
<evidence type="ECO:0000313" key="4">
    <source>
        <dbReference type="Proteomes" id="UP000644507"/>
    </source>
</evidence>
<feature type="chain" id="PRO_5037461304" description="Small-conductance mechanosensitive channel" evidence="2">
    <location>
        <begin position="18"/>
        <end position="540"/>
    </location>
</feature>
<dbReference type="RefSeq" id="WP_189568220.1">
    <property type="nucleotide sequence ID" value="NZ_BMXI01000004.1"/>
</dbReference>
<reference evidence="3" key="1">
    <citation type="journal article" date="2014" name="Int. J. Syst. Evol. Microbiol.">
        <title>Complete genome sequence of Corynebacterium casei LMG S-19264T (=DSM 44701T), isolated from a smear-ripened cheese.</title>
        <authorList>
            <consortium name="US DOE Joint Genome Institute (JGI-PGF)"/>
            <person name="Walter F."/>
            <person name="Albersmeier A."/>
            <person name="Kalinowski J."/>
            <person name="Ruckert C."/>
        </authorList>
    </citation>
    <scope>NUCLEOTIDE SEQUENCE</scope>
    <source>
        <strain evidence="3">KCTC 12988</strain>
    </source>
</reference>
<keyword evidence="4" id="KW-1185">Reference proteome</keyword>
<proteinExistence type="predicted"/>
<keyword evidence="1" id="KW-1133">Transmembrane helix</keyword>
<evidence type="ECO:0008006" key="5">
    <source>
        <dbReference type="Google" id="ProtNLM"/>
    </source>
</evidence>
<feature type="transmembrane region" description="Helical" evidence="1">
    <location>
        <begin position="219"/>
        <end position="237"/>
    </location>
</feature>
<keyword evidence="1" id="KW-0812">Transmembrane</keyword>
<dbReference type="Proteomes" id="UP000644507">
    <property type="component" value="Unassembled WGS sequence"/>
</dbReference>